<accession>A0AAD7WE03</accession>
<evidence type="ECO:0000313" key="3">
    <source>
        <dbReference type="Proteomes" id="UP001221898"/>
    </source>
</evidence>
<comment type="caution">
    <text evidence="2">The sequence shown here is derived from an EMBL/GenBank/DDBJ whole genome shotgun (WGS) entry which is preliminary data.</text>
</comment>
<dbReference type="Proteomes" id="UP001221898">
    <property type="component" value="Unassembled WGS sequence"/>
</dbReference>
<evidence type="ECO:0000313" key="2">
    <source>
        <dbReference type="EMBL" id="KAJ8393283.1"/>
    </source>
</evidence>
<keyword evidence="3" id="KW-1185">Reference proteome</keyword>
<feature type="compositionally biased region" description="Polar residues" evidence="1">
    <location>
        <begin position="41"/>
        <end position="50"/>
    </location>
</feature>
<dbReference type="AlphaFoldDB" id="A0AAD7WE03"/>
<proteinExistence type="predicted"/>
<reference evidence="2" key="1">
    <citation type="journal article" date="2023" name="Science">
        <title>Genome structures resolve the early diversification of teleost fishes.</title>
        <authorList>
            <person name="Parey E."/>
            <person name="Louis A."/>
            <person name="Montfort J."/>
            <person name="Bouchez O."/>
            <person name="Roques C."/>
            <person name="Iampietro C."/>
            <person name="Lluch J."/>
            <person name="Castinel A."/>
            <person name="Donnadieu C."/>
            <person name="Desvignes T."/>
            <person name="Floi Bucao C."/>
            <person name="Jouanno E."/>
            <person name="Wen M."/>
            <person name="Mejri S."/>
            <person name="Dirks R."/>
            <person name="Jansen H."/>
            <person name="Henkel C."/>
            <person name="Chen W.J."/>
            <person name="Zahm M."/>
            <person name="Cabau C."/>
            <person name="Klopp C."/>
            <person name="Thompson A.W."/>
            <person name="Robinson-Rechavi M."/>
            <person name="Braasch I."/>
            <person name="Lecointre G."/>
            <person name="Bobe J."/>
            <person name="Postlethwait J.H."/>
            <person name="Berthelot C."/>
            <person name="Roest Crollius H."/>
            <person name="Guiguen Y."/>
        </authorList>
    </citation>
    <scope>NUCLEOTIDE SEQUENCE</scope>
    <source>
        <strain evidence="2">NC1722</strain>
    </source>
</reference>
<organism evidence="2 3">
    <name type="scientific">Aldrovandia affinis</name>
    <dbReference type="NCBI Taxonomy" id="143900"/>
    <lineage>
        <taxon>Eukaryota</taxon>
        <taxon>Metazoa</taxon>
        <taxon>Chordata</taxon>
        <taxon>Craniata</taxon>
        <taxon>Vertebrata</taxon>
        <taxon>Euteleostomi</taxon>
        <taxon>Actinopterygii</taxon>
        <taxon>Neopterygii</taxon>
        <taxon>Teleostei</taxon>
        <taxon>Notacanthiformes</taxon>
        <taxon>Halosauridae</taxon>
        <taxon>Aldrovandia</taxon>
    </lineage>
</organism>
<name>A0AAD7WE03_9TELE</name>
<sequence>MGNTTFRRTSALPTRVGDLPIFFFTHPNLSSQDRTAAPSAPTHTPKTRTISRSIGKGTCQLSGLPPNTNATLFWTFILAPVAPPNHSQTCTSLSTDGWSAQKTVTSSM</sequence>
<evidence type="ECO:0000256" key="1">
    <source>
        <dbReference type="SAM" id="MobiDB-lite"/>
    </source>
</evidence>
<feature type="region of interest" description="Disordered" evidence="1">
    <location>
        <begin position="30"/>
        <end position="50"/>
    </location>
</feature>
<protein>
    <submittedName>
        <fullName evidence="2">Uncharacterized protein</fullName>
    </submittedName>
</protein>
<dbReference type="EMBL" id="JAINUG010000138">
    <property type="protein sequence ID" value="KAJ8393283.1"/>
    <property type="molecule type" value="Genomic_DNA"/>
</dbReference>
<gene>
    <name evidence="2" type="ORF">AAFF_G00061840</name>
</gene>